<feature type="signal peptide" evidence="2">
    <location>
        <begin position="1"/>
        <end position="23"/>
    </location>
</feature>
<dbReference type="EMBL" id="NJEU01000089">
    <property type="protein sequence ID" value="PHH81923.1"/>
    <property type="molecule type" value="Genomic_DNA"/>
</dbReference>
<proteinExistence type="predicted"/>
<evidence type="ECO:0000313" key="3">
    <source>
        <dbReference type="EMBL" id="PHH81923.1"/>
    </source>
</evidence>
<keyword evidence="1" id="KW-0812">Transmembrane</keyword>
<dbReference type="Proteomes" id="UP000224854">
    <property type="component" value="Unassembled WGS sequence"/>
</dbReference>
<comment type="caution">
    <text evidence="3">The sequence shown here is derived from an EMBL/GenBank/DDBJ whole genome shotgun (WGS) entry which is preliminary data.</text>
</comment>
<accession>A0A2C5ZQ35</accession>
<gene>
    <name evidence="3" type="ORF">CDD82_7525</name>
</gene>
<keyword evidence="4" id="KW-1185">Reference proteome</keyword>
<evidence type="ECO:0000313" key="4">
    <source>
        <dbReference type="Proteomes" id="UP000224854"/>
    </source>
</evidence>
<name>A0A2C5ZQ35_9HYPO</name>
<dbReference type="OrthoDB" id="2142503at2759"/>
<organism evidence="3 4">
    <name type="scientific">Ophiocordyceps australis</name>
    <dbReference type="NCBI Taxonomy" id="1399860"/>
    <lineage>
        <taxon>Eukaryota</taxon>
        <taxon>Fungi</taxon>
        <taxon>Dikarya</taxon>
        <taxon>Ascomycota</taxon>
        <taxon>Pezizomycotina</taxon>
        <taxon>Sordariomycetes</taxon>
        <taxon>Hypocreomycetidae</taxon>
        <taxon>Hypocreales</taxon>
        <taxon>Ophiocordycipitaceae</taxon>
        <taxon>Ophiocordyceps</taxon>
    </lineage>
</organism>
<sequence>MARLQHMLVFVFTLASLLAIASASSAPTFCKCTCFKNSTIIPLGPASQTPSSSSSQPALLARFVNFARPVDAHTSIGYHSRRSVSTSCTECTKAFCLSQGIDFCKDAEEENVFTLCFQRDSNKDKIFVWAFILGTVGLLGWAAFKRVVEWREKRATSRQNISYTPVAEVP</sequence>
<dbReference type="AlphaFoldDB" id="A0A2C5ZQ35"/>
<reference evidence="3 4" key="1">
    <citation type="submission" date="2017-06" db="EMBL/GenBank/DDBJ databases">
        <title>Ant-infecting Ophiocordyceps genomes reveal a high diversity of potential behavioral manipulation genes and a possible major role for enterotoxins.</title>
        <authorList>
            <person name="De Bekker C."/>
            <person name="Evans H.C."/>
            <person name="Brachmann A."/>
            <person name="Hughes D.P."/>
        </authorList>
    </citation>
    <scope>NUCLEOTIDE SEQUENCE [LARGE SCALE GENOMIC DNA]</scope>
    <source>
        <strain evidence="3 4">1348a</strain>
    </source>
</reference>
<keyword evidence="1" id="KW-1133">Transmembrane helix</keyword>
<dbReference type="PANTHER" id="PTHR36854">
    <property type="entry name" value="CHROMOSOME 9, WHOLE GENOME SHOTGUN SEQUENCE"/>
    <property type="match status" value="1"/>
</dbReference>
<feature type="transmembrane region" description="Helical" evidence="1">
    <location>
        <begin position="126"/>
        <end position="144"/>
    </location>
</feature>
<feature type="chain" id="PRO_5013174656" description="MFS transporter" evidence="2">
    <location>
        <begin position="24"/>
        <end position="170"/>
    </location>
</feature>
<protein>
    <recommendedName>
        <fullName evidence="5">MFS transporter</fullName>
    </recommendedName>
</protein>
<keyword evidence="2" id="KW-0732">Signal</keyword>
<keyword evidence="1" id="KW-0472">Membrane</keyword>
<dbReference type="PANTHER" id="PTHR36854:SF1">
    <property type="entry name" value="TRANSMEMBRANE PROTEIN"/>
    <property type="match status" value="1"/>
</dbReference>
<evidence type="ECO:0000256" key="2">
    <source>
        <dbReference type="SAM" id="SignalP"/>
    </source>
</evidence>
<evidence type="ECO:0008006" key="5">
    <source>
        <dbReference type="Google" id="ProtNLM"/>
    </source>
</evidence>
<evidence type="ECO:0000256" key="1">
    <source>
        <dbReference type="SAM" id="Phobius"/>
    </source>
</evidence>